<feature type="domain" description="Ig-like" evidence="12">
    <location>
        <begin position="626"/>
        <end position="716"/>
    </location>
</feature>
<dbReference type="Pfam" id="PF13895">
    <property type="entry name" value="Ig_2"/>
    <property type="match status" value="3"/>
</dbReference>
<dbReference type="SUPFAM" id="SSF48726">
    <property type="entry name" value="Immunoglobulin"/>
    <property type="match status" value="8"/>
</dbReference>
<dbReference type="InterPro" id="IPR007110">
    <property type="entry name" value="Ig-like_dom"/>
</dbReference>
<evidence type="ECO:0000256" key="3">
    <source>
        <dbReference type="ARBA" id="ARBA00023157"/>
    </source>
</evidence>
<reference evidence="13" key="2">
    <citation type="submission" date="2025-09" db="UniProtKB">
        <authorList>
            <consortium name="Ensembl"/>
        </authorList>
    </citation>
    <scope>IDENTIFICATION</scope>
</reference>
<dbReference type="GO" id="GO:0098609">
    <property type="term" value="P:cell-cell adhesion"/>
    <property type="evidence" value="ECO:0007669"/>
    <property type="project" value="TreeGrafter"/>
</dbReference>
<evidence type="ECO:0000256" key="5">
    <source>
        <dbReference type="ARBA" id="ARBA00023319"/>
    </source>
</evidence>
<feature type="region of interest" description="Disordered" evidence="10">
    <location>
        <begin position="1103"/>
        <end position="1157"/>
    </location>
</feature>
<dbReference type="SMART" id="SM00408">
    <property type="entry name" value="IGc2"/>
    <property type="match status" value="4"/>
</dbReference>
<evidence type="ECO:0000256" key="9">
    <source>
        <dbReference type="ARBA" id="ARBA00046458"/>
    </source>
</evidence>
<feature type="domain" description="Ig-like" evidence="12">
    <location>
        <begin position="721"/>
        <end position="802"/>
    </location>
</feature>
<feature type="domain" description="Ig-like" evidence="12">
    <location>
        <begin position="278"/>
        <end position="357"/>
    </location>
</feature>
<feature type="domain" description="Ig-like" evidence="12">
    <location>
        <begin position="541"/>
        <end position="616"/>
    </location>
</feature>
<dbReference type="PROSITE" id="PS50835">
    <property type="entry name" value="IG_LIKE"/>
    <property type="match status" value="9"/>
</dbReference>
<dbReference type="InterPro" id="IPR056386">
    <property type="entry name" value="Ig_CD22"/>
</dbReference>
<dbReference type="InterPro" id="IPR036179">
    <property type="entry name" value="Ig-like_dom_sf"/>
</dbReference>
<organism evidence="13 14">
    <name type="scientific">Cyprinus carpio</name>
    <name type="common">Common carp</name>
    <dbReference type="NCBI Taxonomy" id="7962"/>
    <lineage>
        <taxon>Eukaryota</taxon>
        <taxon>Metazoa</taxon>
        <taxon>Chordata</taxon>
        <taxon>Craniata</taxon>
        <taxon>Vertebrata</taxon>
        <taxon>Euteleostomi</taxon>
        <taxon>Actinopterygii</taxon>
        <taxon>Neopterygii</taxon>
        <taxon>Teleostei</taxon>
        <taxon>Ostariophysi</taxon>
        <taxon>Cypriniformes</taxon>
        <taxon>Cyprinidae</taxon>
        <taxon>Cyprininae</taxon>
        <taxon>Cyprinus</taxon>
    </lineage>
</organism>
<evidence type="ECO:0000256" key="10">
    <source>
        <dbReference type="SAM" id="MobiDB-lite"/>
    </source>
</evidence>
<dbReference type="Proteomes" id="UP000694427">
    <property type="component" value="Unplaced"/>
</dbReference>
<dbReference type="GO" id="GO:0005911">
    <property type="term" value="C:cell-cell junction"/>
    <property type="evidence" value="ECO:0007669"/>
    <property type="project" value="TreeGrafter"/>
</dbReference>
<comment type="subunit">
    <text evidence="9">Predominantly monomer of isoform CD22-beta. Also found as heterodimer of isoform CD22-beta and a shorter isoform. Interacts with PTPN6/SHP-1, LYN, SYK, PIK3R1/PIK3R2 and PLCG1 upon phosphorylation. Interacts with GRB2, INPP5D and SHC1 upon phosphorylation. May form a complex with INPP5D/SHIP, GRB2 and SHC1.</text>
</comment>
<proteinExistence type="predicted"/>
<evidence type="ECO:0000259" key="12">
    <source>
        <dbReference type="PROSITE" id="PS50835"/>
    </source>
</evidence>
<dbReference type="GO" id="GO:0005886">
    <property type="term" value="C:plasma membrane"/>
    <property type="evidence" value="ECO:0007669"/>
    <property type="project" value="TreeGrafter"/>
</dbReference>
<comment type="function">
    <text evidence="8">Most highly expressed siglec (sialic acid-binding immunoglobulin-like lectin) on B-cells that plays a role in various aspects of B-cell biology including differentiation, antigen presentation, and trafficking to bone marrow. Binds to alpha 2,6-linked sialic acid residues of surface molecules such as CD22 itself, CD45 and IgM in a cis configuration. Can also bind to ligands on other cells as an adhesion molecule in a trans configuration. Acts as an inhibitory coreceptor on the surface of B-cells and inhibits B-cell receptor induced signaling, characterized by inhibition of the calcium mobilization and cellular activation. Mechanistically, the immunoreceptor tyrosine-based inhibitory motif domain is phosphorylated by the Src kinase LYN, which in turn leads to the recruitment of the protein tyrosine phosphatase 1/PTPN6, leading to the negative regulation of BCR signaling. If this negative signaling from is of sufficient strength, apoptosis of the B-cell can be induced.</text>
</comment>
<evidence type="ECO:0000256" key="7">
    <source>
        <dbReference type="ARBA" id="ARBA00041781"/>
    </source>
</evidence>
<evidence type="ECO:0000256" key="11">
    <source>
        <dbReference type="SAM" id="Phobius"/>
    </source>
</evidence>
<evidence type="ECO:0000256" key="8">
    <source>
        <dbReference type="ARBA" id="ARBA00045430"/>
    </source>
</evidence>
<feature type="domain" description="Ig-like" evidence="12">
    <location>
        <begin position="172"/>
        <end position="273"/>
    </location>
</feature>
<keyword evidence="3" id="KW-1015">Disulfide bond</keyword>
<feature type="domain" description="Ig-like" evidence="12">
    <location>
        <begin position="453"/>
        <end position="536"/>
    </location>
</feature>
<accession>A0A8C1NRN9</accession>
<protein>
    <recommendedName>
        <fullName evidence="6">B-cell receptor CD22</fullName>
    </recommendedName>
    <alternativeName>
        <fullName evidence="7">Sialic acid-binding Ig-like lectin 2</fullName>
    </alternativeName>
</protein>
<keyword evidence="4" id="KW-0325">Glycoprotein</keyword>
<feature type="region of interest" description="Disordered" evidence="10">
    <location>
        <begin position="967"/>
        <end position="1004"/>
    </location>
</feature>
<dbReference type="Pfam" id="PF24518">
    <property type="entry name" value="Ig_CD22"/>
    <property type="match status" value="1"/>
</dbReference>
<evidence type="ECO:0000256" key="6">
    <source>
        <dbReference type="ARBA" id="ARBA00040106"/>
    </source>
</evidence>
<dbReference type="Pfam" id="PF13927">
    <property type="entry name" value="Ig_3"/>
    <property type="match status" value="3"/>
</dbReference>
<feature type="domain" description="Ig-like" evidence="12">
    <location>
        <begin position="809"/>
        <end position="889"/>
    </location>
</feature>
<keyword evidence="2 11" id="KW-0472">Membrane</keyword>
<keyword evidence="14" id="KW-1185">Reference proteome</keyword>
<comment type="subcellular location">
    <subcellularLocation>
        <location evidence="1">Membrane</location>
        <topology evidence="1">Single-pass type I membrane protein</topology>
    </subcellularLocation>
</comment>
<name>A0A8C1NRN9_CYPCA</name>
<dbReference type="PANTHER" id="PTHR11640:SF31">
    <property type="entry name" value="IRREGULAR CHIASM C-ROUGHEST PROTEIN-RELATED"/>
    <property type="match status" value="1"/>
</dbReference>
<sequence length="1157" mass="130103">MCCQSITVFISSAADRMMVPEGIPLLLFVLLMVFCTSSNKILITVPEKIEKINEGSCVTIPCTYKKENDGKYTLLWFKDPEYDNVSKMFNGTIVYSNTVERPQSPDYSSRVEYITDATSPMQQTQQNYNWIKCDLRINDLQKTDSGKYKFRIIHLDTKFMSETLTLKVTDNPCKVHTELSELKNPLKESEELTVRCSTSGSCDLYPEWLVHTSGQKQEWISSSTDMITETEEEGGRKVTKLKLKVTWKDDNRTLSCRPANSEDSCQIRNFTLSVEYAPKETKATVSSEDVKEGDSVTLSCSSAGRPDVSFTWFKKERTEKAQQMSNLTLISVKPEDSGEYYCKAENKHGAKESNIIKIDVKYGPQGVTVQSLVKVEDLKEGDKLTLKCSVQKSNPTVNQFTWYKNSQVQSETSETFIIRNVTAEDKGSYHCQADNGINTAKSDDLSVSVKYSPRNINIEGVTSVKVGTPLTLMCSADSDPPPHMYTWKHKPALSSVPLPIKTGQLNIENVTIQHAGQYTCDVTNTIGTRSNTIKVDVLYAPNINIVHNMTIFTQWNWKLPVYLTCSADAYPPATDYKWYREDNTTVLSYQQNFTVWPENPGMYYCTADNAIGKSRSDHIMLFIGNPPFNLSLIMKKEVREFEVISIICTVQSFPHSHLTVTGPQGDLRYIQNNRRNSTVPANMLTVFMNVSESDAGMYTCKAKNSEGHSETIQEVIVLHAPKNVSVSSKGEQRFGSELTLTCNAHSKPAPSSYEWKKRFNGTINTVGHKQELQFNSLEITDSGQYICIAHNSIGITESPSVEIKVKYAPNINIVHNMTTSIQWNWEIPVHLTCSADAYPPATDYKWYREENNTTVLSYQQNFTVWPENPGMYYCTANNAIGKSRSKSIMLFMSSNSLTVFYKIILPIILLLILIVVAAFLIHRTIIKARSDQQSGADNPLCFFPVFPSRSSTVTNLLLLGSNNNTQENLSVESIPDPGYGRVDQSRQTPHSQDPTQARDLNPRPKSNIHTVYAAIKLPQMKQGRQSPKQQKAGYMDNDAATSTLNYVTLDFKGQNEPEKRVPEDSSVYATVSKIKQTTNSQTENPDYENVSSACVPKLPFTNMNWESDTSEEDEVNYSTVSYSAKPAAKQPKHNQKSRLSSSSSDEEDRTVYSAIKA</sequence>
<evidence type="ECO:0000313" key="14">
    <source>
        <dbReference type="Proteomes" id="UP000694427"/>
    </source>
</evidence>
<dbReference type="CDD" id="cd00096">
    <property type="entry name" value="Ig"/>
    <property type="match status" value="2"/>
</dbReference>
<dbReference type="Gene3D" id="2.60.40.10">
    <property type="entry name" value="Immunoglobulins"/>
    <property type="match status" value="9"/>
</dbReference>
<feature type="compositionally biased region" description="Polar residues" evidence="10">
    <location>
        <begin position="985"/>
        <end position="995"/>
    </location>
</feature>
<dbReference type="SMART" id="SM00409">
    <property type="entry name" value="IG"/>
    <property type="match status" value="6"/>
</dbReference>
<dbReference type="InterPro" id="IPR013783">
    <property type="entry name" value="Ig-like_fold"/>
</dbReference>
<dbReference type="PANTHER" id="PTHR11640">
    <property type="entry name" value="NEPHRIN"/>
    <property type="match status" value="1"/>
</dbReference>
<keyword evidence="11" id="KW-1133">Transmembrane helix</keyword>
<dbReference type="AlphaFoldDB" id="A0A8C1NRN9"/>
<dbReference type="InterPro" id="IPR051275">
    <property type="entry name" value="Cell_adhesion_signaling"/>
</dbReference>
<keyword evidence="5" id="KW-0393">Immunoglobulin domain</keyword>
<evidence type="ECO:0000256" key="2">
    <source>
        <dbReference type="ARBA" id="ARBA00023136"/>
    </source>
</evidence>
<feature type="domain" description="Ig-like" evidence="12">
    <location>
        <begin position="364"/>
        <end position="448"/>
    </location>
</feature>
<reference evidence="13" key="1">
    <citation type="submission" date="2025-08" db="UniProtKB">
        <authorList>
            <consortium name="Ensembl"/>
        </authorList>
    </citation>
    <scope>IDENTIFICATION</scope>
</reference>
<dbReference type="Ensembl" id="ENSCCRT00010103237.1">
    <property type="protein sequence ID" value="ENSCCRP00010093098.1"/>
    <property type="gene ID" value="ENSCCRG00010040723.1"/>
</dbReference>
<evidence type="ECO:0000256" key="1">
    <source>
        <dbReference type="ARBA" id="ARBA00004479"/>
    </source>
</evidence>
<feature type="domain" description="Ig-like" evidence="12">
    <location>
        <begin position="24"/>
        <end position="167"/>
    </location>
</feature>
<feature type="transmembrane region" description="Helical" evidence="11">
    <location>
        <begin position="899"/>
        <end position="921"/>
    </location>
</feature>
<evidence type="ECO:0000256" key="4">
    <source>
        <dbReference type="ARBA" id="ARBA00023180"/>
    </source>
</evidence>
<evidence type="ECO:0000313" key="13">
    <source>
        <dbReference type="Ensembl" id="ENSCCRP00010093098.1"/>
    </source>
</evidence>
<dbReference type="InterPro" id="IPR003599">
    <property type="entry name" value="Ig_sub"/>
</dbReference>
<dbReference type="InterPro" id="IPR003598">
    <property type="entry name" value="Ig_sub2"/>
</dbReference>
<dbReference type="GO" id="GO:0050839">
    <property type="term" value="F:cell adhesion molecule binding"/>
    <property type="evidence" value="ECO:0007669"/>
    <property type="project" value="TreeGrafter"/>
</dbReference>
<keyword evidence="11" id="KW-0812">Transmembrane</keyword>